<accession>A0A2Z7BJ02</accession>
<organism evidence="2 3">
    <name type="scientific">Dorcoceras hygrometricum</name>
    <dbReference type="NCBI Taxonomy" id="472368"/>
    <lineage>
        <taxon>Eukaryota</taxon>
        <taxon>Viridiplantae</taxon>
        <taxon>Streptophyta</taxon>
        <taxon>Embryophyta</taxon>
        <taxon>Tracheophyta</taxon>
        <taxon>Spermatophyta</taxon>
        <taxon>Magnoliopsida</taxon>
        <taxon>eudicotyledons</taxon>
        <taxon>Gunneridae</taxon>
        <taxon>Pentapetalae</taxon>
        <taxon>asterids</taxon>
        <taxon>lamiids</taxon>
        <taxon>Lamiales</taxon>
        <taxon>Gesneriaceae</taxon>
        <taxon>Didymocarpoideae</taxon>
        <taxon>Trichosporeae</taxon>
        <taxon>Loxocarpinae</taxon>
        <taxon>Dorcoceras</taxon>
    </lineage>
</organism>
<evidence type="ECO:0000313" key="3">
    <source>
        <dbReference type="Proteomes" id="UP000250235"/>
    </source>
</evidence>
<feature type="region of interest" description="Disordered" evidence="1">
    <location>
        <begin position="67"/>
        <end position="104"/>
    </location>
</feature>
<name>A0A2Z7BJ02_9LAMI</name>
<protein>
    <submittedName>
        <fullName evidence="2">Uncharacterized protein</fullName>
    </submittedName>
</protein>
<evidence type="ECO:0000313" key="2">
    <source>
        <dbReference type="EMBL" id="KZV34085.1"/>
    </source>
</evidence>
<reference evidence="2 3" key="1">
    <citation type="journal article" date="2015" name="Proc. Natl. Acad. Sci. U.S.A.">
        <title>The resurrection genome of Boea hygrometrica: A blueprint for survival of dehydration.</title>
        <authorList>
            <person name="Xiao L."/>
            <person name="Yang G."/>
            <person name="Zhang L."/>
            <person name="Yang X."/>
            <person name="Zhao S."/>
            <person name="Ji Z."/>
            <person name="Zhou Q."/>
            <person name="Hu M."/>
            <person name="Wang Y."/>
            <person name="Chen M."/>
            <person name="Xu Y."/>
            <person name="Jin H."/>
            <person name="Xiao X."/>
            <person name="Hu G."/>
            <person name="Bao F."/>
            <person name="Hu Y."/>
            <person name="Wan P."/>
            <person name="Li L."/>
            <person name="Deng X."/>
            <person name="Kuang T."/>
            <person name="Xiang C."/>
            <person name="Zhu J.K."/>
            <person name="Oliver M.J."/>
            <person name="He Y."/>
        </authorList>
    </citation>
    <scope>NUCLEOTIDE SEQUENCE [LARGE SCALE GENOMIC DNA]</scope>
    <source>
        <strain evidence="3">cv. XS01</strain>
    </source>
</reference>
<dbReference type="EMBL" id="KV005417">
    <property type="protein sequence ID" value="KZV34085.1"/>
    <property type="molecule type" value="Genomic_DNA"/>
</dbReference>
<sequence>MGNTDPNKTKAGNEYEVKPQYEELSKQLGGRHSNPVVTIPTIALDLSGVTHQSASPNVAPNQLIFQTKSSKRSVSTNSNDAASQRFRTSAPADQQQPSQRKYYQQQGIRHAYVIISIDSSCD</sequence>
<dbReference type="AlphaFoldDB" id="A0A2Z7BJ02"/>
<feature type="compositionally biased region" description="Basic and acidic residues" evidence="1">
    <location>
        <begin position="7"/>
        <end position="25"/>
    </location>
</feature>
<dbReference type="Proteomes" id="UP000250235">
    <property type="component" value="Unassembled WGS sequence"/>
</dbReference>
<evidence type="ECO:0000256" key="1">
    <source>
        <dbReference type="SAM" id="MobiDB-lite"/>
    </source>
</evidence>
<feature type="region of interest" description="Disordered" evidence="1">
    <location>
        <begin position="1"/>
        <end position="34"/>
    </location>
</feature>
<feature type="compositionally biased region" description="Low complexity" evidence="1">
    <location>
        <begin position="94"/>
        <end position="104"/>
    </location>
</feature>
<feature type="compositionally biased region" description="Polar residues" evidence="1">
    <location>
        <begin position="67"/>
        <end position="93"/>
    </location>
</feature>
<proteinExistence type="predicted"/>
<keyword evidence="3" id="KW-1185">Reference proteome</keyword>
<gene>
    <name evidence="2" type="ORF">F511_05767</name>
</gene>